<dbReference type="InterPro" id="IPR015655">
    <property type="entry name" value="PP2C"/>
</dbReference>
<feature type="region of interest" description="Disordered" evidence="1">
    <location>
        <begin position="173"/>
        <end position="203"/>
    </location>
</feature>
<reference evidence="3 4" key="1">
    <citation type="journal article" date="2015" name="PLoS Pathog.">
        <title>Leptomonas seymouri: Adaptations to the Dixenous Life Cycle Analyzed by Genome Sequencing, Transcriptome Profiling and Co-infection with Leishmania donovani.</title>
        <authorList>
            <person name="Kraeva N."/>
            <person name="Butenko A."/>
            <person name="Hlavacova J."/>
            <person name="Kostygov A."/>
            <person name="Myskova J."/>
            <person name="Grybchuk D."/>
            <person name="Lestinova T."/>
            <person name="Votypka J."/>
            <person name="Volf P."/>
            <person name="Opperdoes F."/>
            <person name="Flegontov P."/>
            <person name="Lukes J."/>
            <person name="Yurchenko V."/>
        </authorList>
    </citation>
    <scope>NUCLEOTIDE SEQUENCE [LARGE SCALE GENOMIC DNA]</scope>
    <source>
        <strain evidence="3 4">ATCC 30220</strain>
    </source>
</reference>
<dbReference type="PROSITE" id="PS51746">
    <property type="entry name" value="PPM_2"/>
    <property type="match status" value="1"/>
</dbReference>
<dbReference type="Proteomes" id="UP000038009">
    <property type="component" value="Unassembled WGS sequence"/>
</dbReference>
<dbReference type="EMBL" id="LJSK01000117">
    <property type="protein sequence ID" value="KPI86746.1"/>
    <property type="molecule type" value="Genomic_DNA"/>
</dbReference>
<accession>A0A0N0P5Q6</accession>
<dbReference type="PANTHER" id="PTHR13832">
    <property type="entry name" value="PROTEIN PHOSPHATASE 2C"/>
    <property type="match status" value="1"/>
</dbReference>
<dbReference type="SUPFAM" id="SSF81606">
    <property type="entry name" value="PP2C-like"/>
    <property type="match status" value="1"/>
</dbReference>
<dbReference type="InterPro" id="IPR001932">
    <property type="entry name" value="PPM-type_phosphatase-like_dom"/>
</dbReference>
<sequence>MEFFPLLHKKVQRLTLPYMHVGTCEIMNLATSYNMESFNVFNRKNVTFYDRNKSAASHSTSSPRAAKPNFLGEMVGGGLLDSYAGREASTFISNYLSRALSMHTVIPGELRALREEDPSNPLLDIAMAGLRRRSAVGAAGVTGVVSEWDFHQYAMCADAAFFNACHAGRRRPNACEPENAHNRRSTTMGSPEGTGGSGGDEKGCASLPTEEKGCRGVWFTATVAPTSVEVQQRRALAERRQQLAPPPQKTLLSAEAAEEREVLQLMAQTPYFLDVMVGGVGNSRAFGVARNPLTDGVRSLLDPSRERTVPLSVDHSPLQTPEYRRIIQAGGKLDSAVGGIIDGNPFMNVSRSFGHWSMKNNARRSPVQQKMIALPTVKTWRMLEGDALVLCNHAIFETRHPDDSSMDELAKLVGRGLSAKTPVEAIAASLCDFAVRFGSKHSLQVMVALSTKPQDTTDAAQEPMYPQFSEWIEPGPLYVGACVQFPELRHALALDCARCGVSLATLIRERWRRVRDILPLRHSIPLFPYYGKECGALQQVMEEEANFFGDDAVQRAVDPTDPQLDVVFRQLAERLKAGMKRA</sequence>
<evidence type="ECO:0000256" key="1">
    <source>
        <dbReference type="SAM" id="MobiDB-lite"/>
    </source>
</evidence>
<dbReference type="Pfam" id="PF00481">
    <property type="entry name" value="PP2C"/>
    <property type="match status" value="1"/>
</dbReference>
<evidence type="ECO:0000259" key="2">
    <source>
        <dbReference type="PROSITE" id="PS51746"/>
    </source>
</evidence>
<dbReference type="VEuPathDB" id="TriTrypDB:Lsey_0117_0020"/>
<gene>
    <name evidence="3" type="ORF">ABL78_4163</name>
</gene>
<dbReference type="OMA" id="TVKTWRM"/>
<name>A0A0N0P5Q6_LEPSE</name>
<evidence type="ECO:0000313" key="3">
    <source>
        <dbReference type="EMBL" id="KPI86746.1"/>
    </source>
</evidence>
<dbReference type="PANTHER" id="PTHR13832:SF847">
    <property type="entry name" value="PHOSPHATASE 2C, PUTATIVE-RELATED"/>
    <property type="match status" value="1"/>
</dbReference>
<feature type="domain" description="PPM-type phosphatase" evidence="2">
    <location>
        <begin position="57"/>
        <end position="450"/>
    </location>
</feature>
<dbReference type="OrthoDB" id="10264738at2759"/>
<dbReference type="Gene3D" id="3.60.40.10">
    <property type="entry name" value="PPM-type phosphatase domain"/>
    <property type="match status" value="1"/>
</dbReference>
<organism evidence="3 4">
    <name type="scientific">Leptomonas seymouri</name>
    <dbReference type="NCBI Taxonomy" id="5684"/>
    <lineage>
        <taxon>Eukaryota</taxon>
        <taxon>Discoba</taxon>
        <taxon>Euglenozoa</taxon>
        <taxon>Kinetoplastea</taxon>
        <taxon>Metakinetoplastina</taxon>
        <taxon>Trypanosomatida</taxon>
        <taxon>Trypanosomatidae</taxon>
        <taxon>Leishmaniinae</taxon>
        <taxon>Leptomonas</taxon>
    </lineage>
</organism>
<dbReference type="AlphaFoldDB" id="A0A0N0P5Q6"/>
<proteinExistence type="predicted"/>
<evidence type="ECO:0000313" key="4">
    <source>
        <dbReference type="Proteomes" id="UP000038009"/>
    </source>
</evidence>
<keyword evidence="4" id="KW-1185">Reference proteome</keyword>
<protein>
    <recommendedName>
        <fullName evidence="2">PPM-type phosphatase domain-containing protein</fullName>
    </recommendedName>
</protein>
<comment type="caution">
    <text evidence="3">The sequence shown here is derived from an EMBL/GenBank/DDBJ whole genome shotgun (WGS) entry which is preliminary data.</text>
</comment>
<dbReference type="InterPro" id="IPR036457">
    <property type="entry name" value="PPM-type-like_dom_sf"/>
</dbReference>
<dbReference type="GO" id="GO:0004722">
    <property type="term" value="F:protein serine/threonine phosphatase activity"/>
    <property type="evidence" value="ECO:0007669"/>
    <property type="project" value="InterPro"/>
</dbReference>